<organism evidence="1 2">
    <name type="scientific">Eupransor demetentiae</name>
    <dbReference type="NCBI Taxonomy" id="3109584"/>
    <lineage>
        <taxon>Bacteria</taxon>
        <taxon>Bacillati</taxon>
        <taxon>Bacillota</taxon>
        <taxon>Bacilli</taxon>
        <taxon>Lactobacillales</taxon>
        <taxon>Lactobacillaceae</taxon>
        <taxon>Eupransor</taxon>
    </lineage>
</organism>
<reference evidence="1 2" key="1">
    <citation type="submission" date="2024-01" db="EMBL/GenBank/DDBJ databases">
        <authorList>
            <person name="Botero Cardona J."/>
        </authorList>
    </citation>
    <scope>NUCLEOTIDE SEQUENCE [LARGE SCALE GENOMIC DNA]</scope>
    <source>
        <strain evidence="1 2">LMG 33000</strain>
    </source>
</reference>
<dbReference type="RefSeq" id="WP_349642070.1">
    <property type="nucleotide sequence ID" value="NZ_CAWVOH010000002.1"/>
</dbReference>
<dbReference type="EMBL" id="CAWVOH010000002">
    <property type="protein sequence ID" value="CAK8054522.1"/>
    <property type="molecule type" value="Genomic_DNA"/>
</dbReference>
<protein>
    <submittedName>
        <fullName evidence="1">Uncharacterized protein</fullName>
    </submittedName>
</protein>
<gene>
    <name evidence="1" type="ORF">R54876_GBNLAHCA_01091</name>
</gene>
<accession>A0ABP0ESY7</accession>
<comment type="caution">
    <text evidence="1">The sequence shown here is derived from an EMBL/GenBank/DDBJ whole genome shotgun (WGS) entry which is preliminary data.</text>
</comment>
<dbReference type="Proteomes" id="UP001314241">
    <property type="component" value="Unassembled WGS sequence"/>
</dbReference>
<evidence type="ECO:0000313" key="2">
    <source>
        <dbReference type="Proteomes" id="UP001314241"/>
    </source>
</evidence>
<evidence type="ECO:0000313" key="1">
    <source>
        <dbReference type="EMBL" id="CAK8054522.1"/>
    </source>
</evidence>
<name>A0ABP0ESY7_9LACO</name>
<keyword evidence="2" id="KW-1185">Reference proteome</keyword>
<sequence length="316" mass="36063">MQKKIEQLLEQVNQTYPGTVMTRVGDDHDGKIHLDRVRQSALADRILLELPDSTEADFLLGNELLKMLLSFNGITPQIFFALTFKDEGLDQQLIQIATRMHRTVVHAISYQELAKQGIITADTVKAYQAGVEELSLEDDQPDSESLWRLLVVMDALVFAHNAENSDNLLATLQKNYPLAYQAAKEIVEPIFAADLKQSRQIRSQMVRVFDAVDKTLDGWHLPTVNARQYVTLTSVLSERQLKQPVRQLFDIFHTQMYDYRTGQTAFVGLFKNDQQNSFVITPPADKAESAKFFKELYALPTVDLFKKLALPYIERK</sequence>
<proteinExistence type="predicted"/>